<dbReference type="Pfam" id="PF02878">
    <property type="entry name" value="PGM_PMM_I"/>
    <property type="match status" value="1"/>
</dbReference>
<comment type="similarity">
    <text evidence="2 7">Belongs to the phosphohexose mutase family.</text>
</comment>
<dbReference type="Gene3D" id="3.40.120.10">
    <property type="entry name" value="Alpha-D-Glucose-1,6-Bisphosphate, subunit A, domain 3"/>
    <property type="match status" value="3"/>
</dbReference>
<evidence type="ECO:0000256" key="1">
    <source>
        <dbReference type="ARBA" id="ARBA00001946"/>
    </source>
</evidence>
<evidence type="ECO:0000259" key="8">
    <source>
        <dbReference type="Pfam" id="PF00408"/>
    </source>
</evidence>
<evidence type="ECO:0000256" key="2">
    <source>
        <dbReference type="ARBA" id="ARBA00010231"/>
    </source>
</evidence>
<gene>
    <name evidence="12" type="primary">glmM</name>
    <name evidence="12" type="ORF">ENH14_00285</name>
</gene>
<proteinExistence type="inferred from homology"/>
<dbReference type="GO" id="GO:0005829">
    <property type="term" value="C:cytosol"/>
    <property type="evidence" value="ECO:0007669"/>
    <property type="project" value="TreeGrafter"/>
</dbReference>
<dbReference type="Proteomes" id="UP000886381">
    <property type="component" value="Unassembled WGS sequence"/>
</dbReference>
<dbReference type="InterPro" id="IPR016055">
    <property type="entry name" value="A-D-PHexomutase_a/b/a-I/II/III"/>
</dbReference>
<keyword evidence="3" id="KW-0597">Phosphoprotein</keyword>
<dbReference type="PANTHER" id="PTHR42946">
    <property type="entry name" value="PHOSPHOHEXOSE MUTASE"/>
    <property type="match status" value="1"/>
</dbReference>
<dbReference type="GO" id="GO:0009252">
    <property type="term" value="P:peptidoglycan biosynthetic process"/>
    <property type="evidence" value="ECO:0007669"/>
    <property type="project" value="TreeGrafter"/>
</dbReference>
<dbReference type="InterPro" id="IPR005845">
    <property type="entry name" value="A-D-PHexomutase_a/b/a-II"/>
</dbReference>
<dbReference type="EMBL" id="DRDR01000014">
    <property type="protein sequence ID" value="HDL59874.1"/>
    <property type="molecule type" value="Genomic_DNA"/>
</dbReference>
<accession>A0A7V0Q5C4</accession>
<evidence type="ECO:0000256" key="5">
    <source>
        <dbReference type="ARBA" id="ARBA00022842"/>
    </source>
</evidence>
<dbReference type="GO" id="GO:0006048">
    <property type="term" value="P:UDP-N-acetylglucosamine biosynthetic process"/>
    <property type="evidence" value="ECO:0007669"/>
    <property type="project" value="TreeGrafter"/>
</dbReference>
<dbReference type="InterPro" id="IPR016066">
    <property type="entry name" value="A-D-PHexomutase_CS"/>
</dbReference>
<keyword evidence="6 12" id="KW-0413">Isomerase</keyword>
<dbReference type="AlphaFoldDB" id="A0A7V0Q5C4"/>
<protein>
    <submittedName>
        <fullName evidence="12">Phosphoglucosamine mutase</fullName>
        <ecNumber evidence="12">5.4.2.10</ecNumber>
    </submittedName>
</protein>
<dbReference type="Gene3D" id="3.30.310.50">
    <property type="entry name" value="Alpha-D-phosphohexomutase, C-terminal domain"/>
    <property type="match status" value="1"/>
</dbReference>
<feature type="domain" description="Alpha-D-phosphohexomutase alpha/beta/alpha" evidence="11">
    <location>
        <begin position="261"/>
        <end position="362"/>
    </location>
</feature>
<dbReference type="Pfam" id="PF00408">
    <property type="entry name" value="PGM_PMM_IV"/>
    <property type="match status" value="1"/>
</dbReference>
<dbReference type="InterPro" id="IPR036900">
    <property type="entry name" value="A-D-PHexomutase_C_sf"/>
</dbReference>
<dbReference type="NCBIfam" id="TIGR03990">
    <property type="entry name" value="Arch_GlmM"/>
    <property type="match status" value="1"/>
</dbReference>
<dbReference type="GO" id="GO:0005975">
    <property type="term" value="P:carbohydrate metabolic process"/>
    <property type="evidence" value="ECO:0007669"/>
    <property type="project" value="InterPro"/>
</dbReference>
<evidence type="ECO:0000259" key="11">
    <source>
        <dbReference type="Pfam" id="PF02880"/>
    </source>
</evidence>
<dbReference type="PANTHER" id="PTHR42946:SF1">
    <property type="entry name" value="PHOSPHOGLUCOMUTASE (ALPHA-D-GLUCOSE-1,6-BISPHOSPHATE-DEPENDENT)"/>
    <property type="match status" value="1"/>
</dbReference>
<keyword evidence="5 7" id="KW-0460">Magnesium</keyword>
<feature type="domain" description="Alpha-D-phosphohexomutase C-terminal" evidence="8">
    <location>
        <begin position="379"/>
        <end position="436"/>
    </location>
</feature>
<dbReference type="InterPro" id="IPR050060">
    <property type="entry name" value="Phosphoglucosamine_mutase"/>
</dbReference>
<dbReference type="PROSITE" id="PS00710">
    <property type="entry name" value="PGM_PMM"/>
    <property type="match status" value="1"/>
</dbReference>
<dbReference type="InterPro" id="IPR005846">
    <property type="entry name" value="A-D-PHexomutase_a/b/a-III"/>
</dbReference>
<evidence type="ECO:0000256" key="6">
    <source>
        <dbReference type="ARBA" id="ARBA00023235"/>
    </source>
</evidence>
<dbReference type="InterPro" id="IPR005844">
    <property type="entry name" value="A-D-PHexomutase_a/b/a-I"/>
</dbReference>
<comment type="cofactor">
    <cofactor evidence="1">
        <name>Mg(2+)</name>
        <dbReference type="ChEBI" id="CHEBI:18420"/>
    </cofactor>
</comment>
<evidence type="ECO:0000256" key="7">
    <source>
        <dbReference type="RuleBase" id="RU004326"/>
    </source>
</evidence>
<dbReference type="InterPro" id="IPR005841">
    <property type="entry name" value="Alpha-D-phosphohexomutase_SF"/>
</dbReference>
<evidence type="ECO:0000313" key="12">
    <source>
        <dbReference type="EMBL" id="HDL59874.1"/>
    </source>
</evidence>
<evidence type="ECO:0000259" key="10">
    <source>
        <dbReference type="Pfam" id="PF02879"/>
    </source>
</evidence>
<dbReference type="EC" id="5.4.2.10" evidence="12"/>
<keyword evidence="4 7" id="KW-0479">Metal-binding</keyword>
<dbReference type="Pfam" id="PF02880">
    <property type="entry name" value="PGM_PMM_III"/>
    <property type="match status" value="1"/>
</dbReference>
<sequence>MSPLLFSVSGLRGIVGEDITPEIVIKYSRAFAMANGGVKYIVGQDTRPHSTMLKYSVIASLLASGKSVIDIGVVPTPTLLFFVREKHADGGIMITASHNPIEWNALKFVKKGGVFTTGKDIEQIKDCLDGYLSIRWNEIKTVHQNIQAVKDHIDRILAHPFINVDEIRRKRFKVACDCVNGAAYRAIPELLRRLNCEVIELNCEPSGIFPHNPEPRKENLKELDKILQDGQADIGFATDPDGDRLVIGLKSTGILSEEYTVPLASYYVLKKKKGHIVVNLSTSMLIEKIASMFKVKVHRTPVGEANVVEKMVQIGALIGGEGNGGVIFSEINPTRDSLTGIALVLSLAAEENLEEIYSILPEYSLKKERLEFTGNLPLEKIKKEFKGAHYDERDGIYIRFRRKWIHIRKSNTEPILRIYAEAPEPKEVEELIQKAREIILPN</sequence>
<dbReference type="SUPFAM" id="SSF53738">
    <property type="entry name" value="Phosphoglucomutase, first 3 domains"/>
    <property type="match status" value="3"/>
</dbReference>
<dbReference type="GO" id="GO:0004615">
    <property type="term" value="F:phosphomannomutase activity"/>
    <property type="evidence" value="ECO:0007669"/>
    <property type="project" value="TreeGrafter"/>
</dbReference>
<feature type="domain" description="Alpha-D-phosphohexomutase alpha/beta/alpha" evidence="10">
    <location>
        <begin position="152"/>
        <end position="247"/>
    </location>
</feature>
<reference evidence="12" key="1">
    <citation type="journal article" date="2020" name="mSystems">
        <title>Genome- and Community-Level Interaction Insights into Carbon Utilization and Element Cycling Functions of Hydrothermarchaeota in Hydrothermal Sediment.</title>
        <authorList>
            <person name="Zhou Z."/>
            <person name="Liu Y."/>
            <person name="Xu W."/>
            <person name="Pan J."/>
            <person name="Luo Z.H."/>
            <person name="Li M."/>
        </authorList>
    </citation>
    <scope>NUCLEOTIDE SEQUENCE [LARGE SCALE GENOMIC DNA]</scope>
    <source>
        <strain evidence="12">HyVt-28</strain>
    </source>
</reference>
<dbReference type="InterPro" id="IPR024086">
    <property type="entry name" value="GlmM_arc-type"/>
</dbReference>
<evidence type="ECO:0000259" key="9">
    <source>
        <dbReference type="Pfam" id="PF02878"/>
    </source>
</evidence>
<organism evidence="12">
    <name type="scientific">candidate division WOR-3 bacterium</name>
    <dbReference type="NCBI Taxonomy" id="2052148"/>
    <lineage>
        <taxon>Bacteria</taxon>
        <taxon>Bacteria division WOR-3</taxon>
    </lineage>
</organism>
<evidence type="ECO:0000256" key="4">
    <source>
        <dbReference type="ARBA" id="ARBA00022723"/>
    </source>
</evidence>
<dbReference type="GO" id="GO:0000287">
    <property type="term" value="F:magnesium ion binding"/>
    <property type="evidence" value="ECO:0007669"/>
    <property type="project" value="InterPro"/>
</dbReference>
<dbReference type="GO" id="GO:0008966">
    <property type="term" value="F:phosphoglucosamine mutase activity"/>
    <property type="evidence" value="ECO:0007669"/>
    <property type="project" value="UniProtKB-EC"/>
</dbReference>
<comment type="caution">
    <text evidence="12">The sequence shown here is derived from an EMBL/GenBank/DDBJ whole genome shotgun (WGS) entry which is preliminary data.</text>
</comment>
<dbReference type="Pfam" id="PF02879">
    <property type="entry name" value="PGM_PMM_II"/>
    <property type="match status" value="1"/>
</dbReference>
<dbReference type="SUPFAM" id="SSF55957">
    <property type="entry name" value="Phosphoglucomutase, C-terminal domain"/>
    <property type="match status" value="1"/>
</dbReference>
<evidence type="ECO:0000256" key="3">
    <source>
        <dbReference type="ARBA" id="ARBA00022553"/>
    </source>
</evidence>
<dbReference type="InterPro" id="IPR005843">
    <property type="entry name" value="A-D-PHexomutase_C"/>
</dbReference>
<name>A0A7V0Q5C4_UNCW3</name>
<dbReference type="PRINTS" id="PR00509">
    <property type="entry name" value="PGMPMM"/>
</dbReference>
<feature type="domain" description="Alpha-D-phosphohexomutase alpha/beta/alpha" evidence="9">
    <location>
        <begin position="5"/>
        <end position="129"/>
    </location>
</feature>